<sequence>MSKPNRQDVAAHRVVREVLQALWTISLSFAARTSTLSTLPTKQPPSKRGVRPVPGPPPTIVLLEWPLAVHTLARGEARADHGFSADDALTKLGSIWAVT</sequence>
<evidence type="ECO:0000313" key="2">
    <source>
        <dbReference type="EMBL" id="KAJ7330364.1"/>
    </source>
</evidence>
<evidence type="ECO:0000313" key="3">
    <source>
        <dbReference type="Proteomes" id="UP001218218"/>
    </source>
</evidence>
<dbReference type="Proteomes" id="UP001218218">
    <property type="component" value="Unassembled WGS sequence"/>
</dbReference>
<keyword evidence="3" id="KW-1185">Reference proteome</keyword>
<organism evidence="2 3">
    <name type="scientific">Mycena albidolilacea</name>
    <dbReference type="NCBI Taxonomy" id="1033008"/>
    <lineage>
        <taxon>Eukaryota</taxon>
        <taxon>Fungi</taxon>
        <taxon>Dikarya</taxon>
        <taxon>Basidiomycota</taxon>
        <taxon>Agaricomycotina</taxon>
        <taxon>Agaricomycetes</taxon>
        <taxon>Agaricomycetidae</taxon>
        <taxon>Agaricales</taxon>
        <taxon>Marasmiineae</taxon>
        <taxon>Mycenaceae</taxon>
        <taxon>Mycena</taxon>
    </lineage>
</organism>
<evidence type="ECO:0000256" key="1">
    <source>
        <dbReference type="SAM" id="MobiDB-lite"/>
    </source>
</evidence>
<reference evidence="2" key="1">
    <citation type="submission" date="2023-03" db="EMBL/GenBank/DDBJ databases">
        <title>Massive genome expansion in bonnet fungi (Mycena s.s.) driven by repeated elements and novel gene families across ecological guilds.</title>
        <authorList>
            <consortium name="Lawrence Berkeley National Laboratory"/>
            <person name="Harder C.B."/>
            <person name="Miyauchi S."/>
            <person name="Viragh M."/>
            <person name="Kuo A."/>
            <person name="Thoen E."/>
            <person name="Andreopoulos B."/>
            <person name="Lu D."/>
            <person name="Skrede I."/>
            <person name="Drula E."/>
            <person name="Henrissat B."/>
            <person name="Morin E."/>
            <person name="Kohler A."/>
            <person name="Barry K."/>
            <person name="LaButti K."/>
            <person name="Morin E."/>
            <person name="Salamov A."/>
            <person name="Lipzen A."/>
            <person name="Mereny Z."/>
            <person name="Hegedus B."/>
            <person name="Baldrian P."/>
            <person name="Stursova M."/>
            <person name="Weitz H."/>
            <person name="Taylor A."/>
            <person name="Grigoriev I.V."/>
            <person name="Nagy L.G."/>
            <person name="Martin F."/>
            <person name="Kauserud H."/>
        </authorList>
    </citation>
    <scope>NUCLEOTIDE SEQUENCE</scope>
    <source>
        <strain evidence="2">CBHHK002</strain>
    </source>
</reference>
<dbReference type="EMBL" id="JARIHO010000037">
    <property type="protein sequence ID" value="KAJ7330364.1"/>
    <property type="molecule type" value="Genomic_DNA"/>
</dbReference>
<protein>
    <submittedName>
        <fullName evidence="2">Uncharacterized protein</fullName>
    </submittedName>
</protein>
<comment type="caution">
    <text evidence="2">The sequence shown here is derived from an EMBL/GenBank/DDBJ whole genome shotgun (WGS) entry which is preliminary data.</text>
</comment>
<dbReference type="AlphaFoldDB" id="A0AAD6ZMM4"/>
<gene>
    <name evidence="2" type="ORF">DFH08DRAFT_966916</name>
</gene>
<feature type="region of interest" description="Disordered" evidence="1">
    <location>
        <begin position="36"/>
        <end position="55"/>
    </location>
</feature>
<name>A0AAD6ZMM4_9AGAR</name>
<accession>A0AAD6ZMM4</accession>
<proteinExistence type="predicted"/>